<dbReference type="PANTHER" id="PTHR45923">
    <property type="entry name" value="PROTEIN SEY1"/>
    <property type="match status" value="1"/>
</dbReference>
<sequence>MEVHLELFHQNINCPKTILLFTVRDWFEEFAPLDVIREKIVEEYVNKIWGELKKPESSKNANINDYFIIEVVGLSHGIIKKDEFLKDIKRLRHKWIYELRPINYSRNIPADGFAQYCNNIWNTIIKQSQLDIPSQQEMLATFRCQEIKNNVLNNISNMIKEKMIDSKNKYIEDFKTWAEKDIIEKCLNEYLTDASRYQKSICLKTLEELLENLFIQLQTIVDNNLNFTQRILSSKFSKELNSMYSICTADKSYFLFINDKNVDVTEQDENLLNIENTEENNKKGTQIKCINLWSNFLYNADMLEYTTITNFFDQYKKCSLEIIEPNISNNESKDNQEKRNHDFNYKNSLTILATSIYKDTNRIRSVQCNILIEKIKSTIKEELKNVDNMLITVKCSKDYWDYILKIVNKLED</sequence>
<evidence type="ECO:0000256" key="1">
    <source>
        <dbReference type="ARBA" id="ARBA00022692"/>
    </source>
</evidence>
<comment type="caution">
    <text evidence="10">The sequence shown here is derived from an EMBL/GenBank/DDBJ whole genome shotgun (WGS) entry which is preliminary data.</text>
</comment>
<dbReference type="AlphaFoldDB" id="Q7RB50"/>
<protein>
    <recommendedName>
        <fullName evidence="9">GB1/RHD3-type G domain-containing protein</fullName>
    </recommendedName>
</protein>
<name>Q7RB50_PLAYO</name>
<dbReference type="PROSITE" id="PS51715">
    <property type="entry name" value="G_GB1_RHD3"/>
    <property type="match status" value="1"/>
</dbReference>
<dbReference type="PANTHER" id="PTHR45923:SF2">
    <property type="entry name" value="PROTEIN SEY1"/>
    <property type="match status" value="1"/>
</dbReference>
<keyword evidence="6" id="KW-0342">GTP-binding</keyword>
<dbReference type="PaxDb" id="73239-Q7RB50"/>
<proteinExistence type="inferred from homology"/>
<dbReference type="GO" id="GO:0016320">
    <property type="term" value="P:endoplasmic reticulum membrane fusion"/>
    <property type="evidence" value="ECO:0007669"/>
    <property type="project" value="TreeGrafter"/>
</dbReference>
<keyword evidence="11" id="KW-1185">Reference proteome</keyword>
<comment type="similarity">
    <text evidence="8">Belongs to the TRAFAC class dynamin-like GTPase superfamily. GB1/RHD3 GTPase family.</text>
</comment>
<evidence type="ECO:0000313" key="11">
    <source>
        <dbReference type="Proteomes" id="UP000008553"/>
    </source>
</evidence>
<dbReference type="Proteomes" id="UP000008553">
    <property type="component" value="Unassembled WGS sequence"/>
</dbReference>
<feature type="domain" description="GB1/RHD3-type G" evidence="9">
    <location>
        <begin position="1"/>
        <end position="117"/>
    </location>
</feature>
<feature type="non-terminal residue" evidence="10">
    <location>
        <position position="412"/>
    </location>
</feature>
<dbReference type="EMBL" id="AABL01002111">
    <property type="protein sequence ID" value="EAA18489.1"/>
    <property type="molecule type" value="Genomic_DNA"/>
</dbReference>
<evidence type="ECO:0000313" key="10">
    <source>
        <dbReference type="EMBL" id="EAA18489.1"/>
    </source>
</evidence>
<evidence type="ECO:0000256" key="2">
    <source>
        <dbReference type="ARBA" id="ARBA00022741"/>
    </source>
</evidence>
<dbReference type="InterPro" id="IPR008803">
    <property type="entry name" value="RHD3/Sey1"/>
</dbReference>
<gene>
    <name evidence="10" type="ORF">PY06298</name>
</gene>
<keyword evidence="2" id="KW-0547">Nucleotide-binding</keyword>
<accession>Q7RB50</accession>
<keyword evidence="5" id="KW-1133">Transmembrane helix</keyword>
<dbReference type="GO" id="GO:0005525">
    <property type="term" value="F:GTP binding"/>
    <property type="evidence" value="ECO:0007669"/>
    <property type="project" value="UniProtKB-KW"/>
</dbReference>
<dbReference type="Pfam" id="PF05879">
    <property type="entry name" value="RHD3_GTPase"/>
    <property type="match status" value="1"/>
</dbReference>
<keyword evidence="4" id="KW-0256">Endoplasmic reticulum</keyword>
<evidence type="ECO:0000256" key="4">
    <source>
        <dbReference type="ARBA" id="ARBA00022824"/>
    </source>
</evidence>
<keyword evidence="1" id="KW-0812">Transmembrane</keyword>
<evidence type="ECO:0000259" key="9">
    <source>
        <dbReference type="PROSITE" id="PS51715"/>
    </source>
</evidence>
<evidence type="ECO:0000256" key="6">
    <source>
        <dbReference type="ARBA" id="ARBA00023134"/>
    </source>
</evidence>
<evidence type="ECO:0000256" key="5">
    <source>
        <dbReference type="ARBA" id="ARBA00022989"/>
    </source>
</evidence>
<evidence type="ECO:0000256" key="8">
    <source>
        <dbReference type="PROSITE-ProRule" id="PRU01052"/>
    </source>
</evidence>
<dbReference type="STRING" id="73239.Q7RB50"/>
<dbReference type="InParanoid" id="Q7RB50"/>
<reference evidence="10 11" key="1">
    <citation type="journal article" date="2002" name="Nature">
        <title>Genome sequence and comparative analysis of the model rodent malaria parasite Plasmodium yoelii yoelii.</title>
        <authorList>
            <person name="Carlton J.M."/>
            <person name="Angiuoli S.V."/>
            <person name="Suh B.B."/>
            <person name="Kooij T.W."/>
            <person name="Pertea M."/>
            <person name="Silva J.C."/>
            <person name="Ermolaeva M.D."/>
            <person name="Allen J.E."/>
            <person name="Selengut J.D."/>
            <person name="Koo H.L."/>
            <person name="Peterson J.D."/>
            <person name="Pop M."/>
            <person name="Kosack D.S."/>
            <person name="Shumway M.F."/>
            <person name="Bidwell S.L."/>
            <person name="Shallom S.J."/>
            <person name="van Aken S.E."/>
            <person name="Riedmuller S.B."/>
            <person name="Feldblyum T.V."/>
            <person name="Cho J.K."/>
            <person name="Quackenbush J."/>
            <person name="Sedegah M."/>
            <person name="Shoaibi A."/>
            <person name="Cummings L.M."/>
            <person name="Florens L."/>
            <person name="Yates J.R."/>
            <person name="Raine J.D."/>
            <person name="Sinden R.E."/>
            <person name="Harris M.A."/>
            <person name="Cunningham D.A."/>
            <person name="Preiser P.R."/>
            <person name="Bergman L.W."/>
            <person name="Vaidya A.B."/>
            <person name="van Lin L.H."/>
            <person name="Janse C.J."/>
            <person name="Waters A.P."/>
            <person name="Smith H.O."/>
            <person name="White O.R."/>
            <person name="Salzberg S.L."/>
            <person name="Venter J.C."/>
            <person name="Fraser C.M."/>
            <person name="Hoffman S.L."/>
            <person name="Gardner M.J."/>
            <person name="Carucci D.J."/>
        </authorList>
    </citation>
    <scope>NUCLEOTIDE SEQUENCE [LARGE SCALE GENOMIC DNA]</scope>
    <source>
        <strain evidence="10 11">17XNL</strain>
    </source>
</reference>
<keyword evidence="3" id="KW-0378">Hydrolase</keyword>
<organism evidence="10 11">
    <name type="scientific">Plasmodium yoelii yoelii</name>
    <dbReference type="NCBI Taxonomy" id="73239"/>
    <lineage>
        <taxon>Eukaryota</taxon>
        <taxon>Sar</taxon>
        <taxon>Alveolata</taxon>
        <taxon>Apicomplexa</taxon>
        <taxon>Aconoidasida</taxon>
        <taxon>Haemosporida</taxon>
        <taxon>Plasmodiidae</taxon>
        <taxon>Plasmodium</taxon>
        <taxon>Plasmodium (Vinckeia)</taxon>
    </lineage>
</organism>
<dbReference type="GO" id="GO:0003924">
    <property type="term" value="F:GTPase activity"/>
    <property type="evidence" value="ECO:0007669"/>
    <property type="project" value="TreeGrafter"/>
</dbReference>
<dbReference type="InterPro" id="IPR030386">
    <property type="entry name" value="G_GB1_RHD3_dom"/>
</dbReference>
<evidence type="ECO:0000256" key="3">
    <source>
        <dbReference type="ARBA" id="ARBA00022801"/>
    </source>
</evidence>
<dbReference type="GO" id="GO:0005783">
    <property type="term" value="C:endoplasmic reticulum"/>
    <property type="evidence" value="ECO:0007669"/>
    <property type="project" value="TreeGrafter"/>
</dbReference>
<keyword evidence="7" id="KW-0472">Membrane</keyword>
<evidence type="ECO:0000256" key="7">
    <source>
        <dbReference type="ARBA" id="ARBA00023136"/>
    </source>
</evidence>